<dbReference type="PANTHER" id="PTHR38683:SF1">
    <property type="entry name" value="CHORISMATE PYRUVATE-LYASE"/>
    <property type="match status" value="1"/>
</dbReference>
<proteinExistence type="inferred from homology"/>
<evidence type="ECO:0000256" key="5">
    <source>
        <dbReference type="HAMAP-Rule" id="MF_01632"/>
    </source>
</evidence>
<evidence type="ECO:0000256" key="1">
    <source>
        <dbReference type="ARBA" id="ARBA00022490"/>
    </source>
</evidence>
<evidence type="ECO:0000256" key="2">
    <source>
        <dbReference type="ARBA" id="ARBA00022688"/>
    </source>
</evidence>
<organism evidence="6 7">
    <name type="scientific">Formivibrio citricus</name>
    <dbReference type="NCBI Taxonomy" id="83765"/>
    <lineage>
        <taxon>Bacteria</taxon>
        <taxon>Pseudomonadati</taxon>
        <taxon>Pseudomonadota</taxon>
        <taxon>Betaproteobacteria</taxon>
        <taxon>Neisseriales</taxon>
        <taxon>Chitinibacteraceae</taxon>
        <taxon>Formivibrio</taxon>
    </lineage>
</organism>
<dbReference type="GO" id="GO:0005829">
    <property type="term" value="C:cytosol"/>
    <property type="evidence" value="ECO:0007669"/>
    <property type="project" value="TreeGrafter"/>
</dbReference>
<dbReference type="InterPro" id="IPR028978">
    <property type="entry name" value="Chorismate_lyase_/UTRA_dom_sf"/>
</dbReference>
<sequence>MPAMSRPHFWRHPLCLAPRALHPWLTEAGSLTARLKKSFPALRVRVLRQGWQRPVRDELCELRLQRPEAFAAVREVLLLDGDVPLVFAHSATPRQALRGGFHLLERTGSRPLGALLFADPTITRSPLAWCRVDRRHPLWRRAKLAAGPLPPRLWARRSVFFSGRDRLLVTEVFLPATNPKTV</sequence>
<keyword evidence="7" id="KW-1185">Reference proteome</keyword>
<dbReference type="EC" id="4.1.3.40" evidence="5"/>
<dbReference type="Pfam" id="PF04345">
    <property type="entry name" value="Chor_lyase"/>
    <property type="match status" value="1"/>
</dbReference>
<keyword evidence="4 5" id="KW-0670">Pyruvate</keyword>
<comment type="catalytic activity">
    <reaction evidence="5">
        <text>chorismate = 4-hydroxybenzoate + pyruvate</text>
        <dbReference type="Rhea" id="RHEA:16505"/>
        <dbReference type="ChEBI" id="CHEBI:15361"/>
        <dbReference type="ChEBI" id="CHEBI:17879"/>
        <dbReference type="ChEBI" id="CHEBI:29748"/>
        <dbReference type="EC" id="4.1.3.40"/>
    </reaction>
</comment>
<dbReference type="UniPathway" id="UPA00232"/>
<dbReference type="HAMAP" id="MF_01632">
    <property type="entry name" value="UbiC"/>
    <property type="match status" value="1"/>
</dbReference>
<feature type="binding site" evidence="5">
    <location>
        <position position="112"/>
    </location>
    <ligand>
        <name>substrate</name>
    </ligand>
</feature>
<dbReference type="GO" id="GO:0008813">
    <property type="term" value="F:chorismate lyase activity"/>
    <property type="evidence" value="ECO:0007669"/>
    <property type="project" value="UniProtKB-UniRule"/>
</dbReference>
<comment type="pathway">
    <text evidence="5">Cofactor biosynthesis; ubiquinone biosynthesis.</text>
</comment>
<feature type="binding site" evidence="5">
    <location>
        <position position="171"/>
    </location>
    <ligand>
        <name>substrate</name>
    </ligand>
</feature>
<comment type="function">
    <text evidence="5">Removes the pyruvyl group from chorismate, with concomitant aromatization of the ring, to provide 4-hydroxybenzoate (4HB) for the ubiquinone pathway.</text>
</comment>
<dbReference type="AlphaFoldDB" id="A0A1I4Z5Z4"/>
<name>A0A1I4Z5Z4_9NEIS</name>
<keyword evidence="1 5" id="KW-0963">Cytoplasm</keyword>
<dbReference type="EMBL" id="FOVE01000009">
    <property type="protein sequence ID" value="SFN45696.1"/>
    <property type="molecule type" value="Genomic_DNA"/>
</dbReference>
<dbReference type="PANTHER" id="PTHR38683">
    <property type="entry name" value="CHORISMATE PYRUVATE-LYASE"/>
    <property type="match status" value="1"/>
</dbReference>
<feature type="binding site" evidence="5">
    <location>
        <position position="74"/>
    </location>
    <ligand>
        <name>substrate</name>
    </ligand>
</feature>
<evidence type="ECO:0000313" key="7">
    <source>
        <dbReference type="Proteomes" id="UP000242869"/>
    </source>
</evidence>
<dbReference type="GO" id="GO:0006744">
    <property type="term" value="P:ubiquinone biosynthetic process"/>
    <property type="evidence" value="ECO:0007669"/>
    <property type="project" value="UniProtKB-UniRule"/>
</dbReference>
<reference evidence="7" key="1">
    <citation type="submission" date="2016-10" db="EMBL/GenBank/DDBJ databases">
        <authorList>
            <person name="Varghese N."/>
            <person name="Submissions S."/>
        </authorList>
    </citation>
    <scope>NUCLEOTIDE SEQUENCE [LARGE SCALE GENOMIC DNA]</scope>
    <source>
        <strain evidence="7">DSM 6150</strain>
    </source>
</reference>
<keyword evidence="2 5" id="KW-0831">Ubiquinone biosynthesis</keyword>
<comment type="subcellular location">
    <subcellularLocation>
        <location evidence="5">Cytoplasm</location>
    </subcellularLocation>
</comment>
<comment type="caution">
    <text evidence="5">Lacks conserved residue(s) required for the propagation of feature annotation.</text>
</comment>
<keyword evidence="3 5" id="KW-0456">Lyase</keyword>
<dbReference type="STRING" id="83765.SAMN05660284_01544"/>
<dbReference type="SUPFAM" id="SSF64288">
    <property type="entry name" value="Chorismate lyase-like"/>
    <property type="match status" value="1"/>
</dbReference>
<evidence type="ECO:0000256" key="4">
    <source>
        <dbReference type="ARBA" id="ARBA00023317"/>
    </source>
</evidence>
<dbReference type="Proteomes" id="UP000242869">
    <property type="component" value="Unassembled WGS sequence"/>
</dbReference>
<dbReference type="InterPro" id="IPR007440">
    <property type="entry name" value="Chorismate--pyruvate_lyase"/>
</dbReference>
<gene>
    <name evidence="5" type="primary">ubiC</name>
    <name evidence="6" type="ORF">SAMN05660284_01544</name>
</gene>
<protein>
    <recommendedName>
        <fullName evidence="5">Probable chorismate pyruvate-lyase</fullName>
        <shortName evidence="5">CL</shortName>
        <shortName evidence="5">CPL</shortName>
        <ecNumber evidence="5">4.1.3.40</ecNumber>
    </recommendedName>
</protein>
<evidence type="ECO:0000313" key="6">
    <source>
        <dbReference type="EMBL" id="SFN45696.1"/>
    </source>
</evidence>
<dbReference type="Gene3D" id="3.40.1410.10">
    <property type="entry name" value="Chorismate lyase-like"/>
    <property type="match status" value="1"/>
</dbReference>
<accession>A0A1I4Z5Z4</accession>
<comment type="similarity">
    <text evidence="5">Belongs to the UbiC family.</text>
</comment>
<evidence type="ECO:0000256" key="3">
    <source>
        <dbReference type="ARBA" id="ARBA00023239"/>
    </source>
</evidence>
<dbReference type="GO" id="GO:0042866">
    <property type="term" value="P:pyruvate biosynthetic process"/>
    <property type="evidence" value="ECO:0007669"/>
    <property type="project" value="UniProtKB-UniRule"/>
</dbReference>